<dbReference type="GO" id="GO:0006313">
    <property type="term" value="P:DNA transposition"/>
    <property type="evidence" value="ECO:0007669"/>
    <property type="project" value="InterPro"/>
</dbReference>
<dbReference type="PANTHER" id="PTHR33609">
    <property type="entry name" value="LOW CALCIUM RESPONSE LOCUS PROTEIN S"/>
    <property type="match status" value="1"/>
</dbReference>
<dbReference type="AlphaFoldDB" id="A0A508X9R6"/>
<sequence>MAELCRKHGISEATFYNWKVKHGGMEVSEAKRLKALEEEMPS</sequence>
<dbReference type="Proteomes" id="UP000507954">
    <property type="component" value="Unassembled WGS sequence"/>
</dbReference>
<protein>
    <submittedName>
        <fullName evidence="1">Insertion element ISR1 uncharacterized 10 kDa protein A3</fullName>
    </submittedName>
</protein>
<dbReference type="Pfam" id="PF01527">
    <property type="entry name" value="HTH_Tnp_1"/>
    <property type="match status" value="1"/>
</dbReference>
<name>A0A508X9R6_9HYPH</name>
<dbReference type="GO" id="GO:0003677">
    <property type="term" value="F:DNA binding"/>
    <property type="evidence" value="ECO:0007669"/>
    <property type="project" value="InterPro"/>
</dbReference>
<dbReference type="EMBL" id="CABFNB010000144">
    <property type="protein sequence ID" value="VTZ64911.1"/>
    <property type="molecule type" value="Genomic_DNA"/>
</dbReference>
<organism evidence="1">
    <name type="scientific">Sinorhizobium medicae</name>
    <dbReference type="NCBI Taxonomy" id="110321"/>
    <lineage>
        <taxon>Bacteria</taxon>
        <taxon>Pseudomonadati</taxon>
        <taxon>Pseudomonadota</taxon>
        <taxon>Alphaproteobacteria</taxon>
        <taxon>Hyphomicrobiales</taxon>
        <taxon>Rhizobiaceae</taxon>
        <taxon>Sinorhizobium/Ensifer group</taxon>
        <taxon>Sinorhizobium</taxon>
    </lineage>
</organism>
<gene>
    <name evidence="1" type="ORF">EMEDMD4_740003</name>
</gene>
<dbReference type="InterPro" id="IPR052546">
    <property type="entry name" value="Transposase_8_domain"/>
</dbReference>
<dbReference type="InterPro" id="IPR009057">
    <property type="entry name" value="Homeodomain-like_sf"/>
</dbReference>
<dbReference type="PANTHER" id="PTHR33609:SF1">
    <property type="entry name" value="TRANSPOSASE"/>
    <property type="match status" value="1"/>
</dbReference>
<proteinExistence type="predicted"/>
<dbReference type="GO" id="GO:0004803">
    <property type="term" value="F:transposase activity"/>
    <property type="evidence" value="ECO:0007669"/>
    <property type="project" value="InterPro"/>
</dbReference>
<dbReference type="InterPro" id="IPR002514">
    <property type="entry name" value="Transposase_8"/>
</dbReference>
<evidence type="ECO:0000313" key="1">
    <source>
        <dbReference type="EMBL" id="VTZ64911.1"/>
    </source>
</evidence>
<reference evidence="1" key="1">
    <citation type="submission" date="2019-06" db="EMBL/GenBank/DDBJ databases">
        <authorList>
            <person name="Le Quere A."/>
            <person name="Colella S."/>
        </authorList>
    </citation>
    <scope>NUCLEOTIDE SEQUENCE</scope>
    <source>
        <strain evidence="1">EmedicaeMD41</strain>
    </source>
</reference>
<dbReference type="SUPFAM" id="SSF46689">
    <property type="entry name" value="Homeodomain-like"/>
    <property type="match status" value="1"/>
</dbReference>
<accession>A0A508X9R6</accession>